<name>A0ACB5UFR2_9FIRM</name>
<dbReference type="Proteomes" id="UP001374599">
    <property type="component" value="Unassembled WGS sequence"/>
</dbReference>
<comment type="caution">
    <text evidence="1">The sequence shown here is derived from an EMBL/GenBank/DDBJ whole genome shotgun (WGS) entry which is preliminary data.</text>
</comment>
<dbReference type="EMBL" id="BTPU01000008">
    <property type="protein sequence ID" value="GMQ61373.1"/>
    <property type="molecule type" value="Genomic_DNA"/>
</dbReference>
<evidence type="ECO:0000313" key="1">
    <source>
        <dbReference type="EMBL" id="GMQ61373.1"/>
    </source>
</evidence>
<reference evidence="1" key="1">
    <citation type="submission" date="2023-09" db="EMBL/GenBank/DDBJ databases">
        <title>Vallitalea sediminicola and Vallitalea maricola sp. nov., anaerobic bacteria isolated from marine sediment.</title>
        <authorList>
            <person name="Hirano S."/>
            <person name="Maeda A."/>
            <person name="Terahara T."/>
            <person name="Mori K."/>
            <person name="Hamada M."/>
            <person name="Matsumoto R."/>
            <person name="Kobayashi T."/>
        </authorList>
    </citation>
    <scope>NUCLEOTIDE SEQUENCE</scope>
    <source>
        <strain evidence="1">AN17-2</strain>
    </source>
</reference>
<evidence type="ECO:0000313" key="2">
    <source>
        <dbReference type="Proteomes" id="UP001374599"/>
    </source>
</evidence>
<organism evidence="1 2">
    <name type="scientific">Vallitalea maricola</name>
    <dbReference type="NCBI Taxonomy" id="3074433"/>
    <lineage>
        <taxon>Bacteria</taxon>
        <taxon>Bacillati</taxon>
        <taxon>Bacillota</taxon>
        <taxon>Clostridia</taxon>
        <taxon>Lachnospirales</taxon>
        <taxon>Vallitaleaceae</taxon>
        <taxon>Vallitalea</taxon>
    </lineage>
</organism>
<keyword evidence="2" id="KW-1185">Reference proteome</keyword>
<accession>A0ACB5UFR2</accession>
<proteinExistence type="predicted"/>
<sequence>MNNISVNMEGLGDKISNIQNISNRVSGVGNKLATIRSGLDSDVKYRQNIDGKLRNLCREINNLEKSINRTSEFINQAITAYADVEKKLMDSFNEINEEPKADIIDLTDKIEEYYLSLSSKIADIFGVIQSTIKSSIAHLIDFFDKDSDEVITNKQPKQEDALISMPKFEGILTYDNNKYNEYVKLMQQRLNELGYRDSRGNPLAIDGYFGDRTLEAITKFKENNKLWNFGEYEGKVGETTWEYLFVKAEPIVINKPEEEKVQEKVQDKPKVENSTRKYNNPSYDEIVNYIEQYCDEIGLPKDIGLAIAWTESRMTQYEGDNLANSNENKNKNGQVTSTDWGIMQLNDKSWSDKYDFEHIRNDWEYNVRCGLDVALNRYNEAIRRNESNIPRATYSGYNTWSNIDRYRTEKDQRDINFYTYYKSKPWETMITNEQPKIDNNHDNQQETKINTNSNYNMVDTTSWNAVKPLYTYDSGPRTPEAYNKLIDQFNVESNPRYVPRGGATYCNIYAWDISIAMGVELPRFVEINQKGNLEDATGKAIGRNLKKGYILYQDAKNATATELNANRLAIWLDAQGENYGWKEITPEEAQKRANEGYMTISCIDESPSIGHVQVVRPTPDGSDYNSEKGVYLAQAGGSSSISNGLYFKDKYKSEKYYNRYKFYTHD</sequence>
<protein>
    <submittedName>
        <fullName evidence="1">Uncharacterized protein</fullName>
    </submittedName>
</protein>
<gene>
    <name evidence="1" type="ORF">AN2V17_06010</name>
</gene>